<proteinExistence type="predicted"/>
<keyword evidence="3" id="KW-1185">Reference proteome</keyword>
<sequence>MGSKLPGARTGRPHPSRGERLADIVREGTTIGSNSAQGAGTCEGGASVETGPNETDLSSPAVGPPADPAGGATRIPRPLREAGGAQCGSAGRSARTAQGSI</sequence>
<name>A0ABN3FY07_9ACTN</name>
<dbReference type="Proteomes" id="UP001501584">
    <property type="component" value="Unassembled WGS sequence"/>
</dbReference>
<accession>A0ABN3FY07</accession>
<evidence type="ECO:0000313" key="3">
    <source>
        <dbReference type="Proteomes" id="UP001501584"/>
    </source>
</evidence>
<feature type="region of interest" description="Disordered" evidence="1">
    <location>
        <begin position="1"/>
        <end position="101"/>
    </location>
</feature>
<evidence type="ECO:0000256" key="1">
    <source>
        <dbReference type="SAM" id="MobiDB-lite"/>
    </source>
</evidence>
<evidence type="ECO:0000313" key="2">
    <source>
        <dbReference type="EMBL" id="GAA2340054.1"/>
    </source>
</evidence>
<protein>
    <submittedName>
        <fullName evidence="2">Uncharacterized protein</fullName>
    </submittedName>
</protein>
<feature type="compositionally biased region" description="Basic and acidic residues" evidence="1">
    <location>
        <begin position="16"/>
        <end position="26"/>
    </location>
</feature>
<gene>
    <name evidence="2" type="ORF">GCM10010403_35910</name>
</gene>
<organism evidence="2 3">
    <name type="scientific">Glycomyces rutgersensis</name>
    <dbReference type="NCBI Taxonomy" id="58115"/>
    <lineage>
        <taxon>Bacteria</taxon>
        <taxon>Bacillati</taxon>
        <taxon>Actinomycetota</taxon>
        <taxon>Actinomycetes</taxon>
        <taxon>Glycomycetales</taxon>
        <taxon>Glycomycetaceae</taxon>
        <taxon>Glycomyces</taxon>
    </lineage>
</organism>
<reference evidence="2 3" key="1">
    <citation type="journal article" date="2019" name="Int. J. Syst. Evol. Microbiol.">
        <title>The Global Catalogue of Microorganisms (GCM) 10K type strain sequencing project: providing services to taxonomists for standard genome sequencing and annotation.</title>
        <authorList>
            <consortium name="The Broad Institute Genomics Platform"/>
            <consortium name="The Broad Institute Genome Sequencing Center for Infectious Disease"/>
            <person name="Wu L."/>
            <person name="Ma J."/>
        </authorList>
    </citation>
    <scope>NUCLEOTIDE SEQUENCE [LARGE SCALE GENOMIC DNA]</scope>
    <source>
        <strain evidence="2 3">JCM 6238</strain>
    </source>
</reference>
<comment type="caution">
    <text evidence="2">The sequence shown here is derived from an EMBL/GenBank/DDBJ whole genome shotgun (WGS) entry which is preliminary data.</text>
</comment>
<dbReference type="EMBL" id="BAAASX010000006">
    <property type="protein sequence ID" value="GAA2340054.1"/>
    <property type="molecule type" value="Genomic_DNA"/>
</dbReference>